<name>A0A511SVN4_MYXFU</name>
<evidence type="ECO:0000313" key="6">
    <source>
        <dbReference type="Proteomes" id="UP000321514"/>
    </source>
</evidence>
<dbReference type="InterPro" id="IPR001447">
    <property type="entry name" value="Arylamine_N-AcTrfase"/>
</dbReference>
<dbReference type="RefSeq" id="WP_074949626.1">
    <property type="nucleotide sequence ID" value="NZ_BJXR01000006.1"/>
</dbReference>
<organism evidence="3 6">
    <name type="scientific">Myxococcus fulvus</name>
    <dbReference type="NCBI Taxonomy" id="33"/>
    <lineage>
        <taxon>Bacteria</taxon>
        <taxon>Pseudomonadati</taxon>
        <taxon>Myxococcota</taxon>
        <taxon>Myxococcia</taxon>
        <taxon>Myxococcales</taxon>
        <taxon>Cystobacterineae</taxon>
        <taxon>Myxococcaceae</taxon>
        <taxon>Myxococcus</taxon>
    </lineage>
</organism>
<dbReference type="PANTHER" id="PTHR11786:SF0">
    <property type="entry name" value="ARYLAMINE N-ACETYLTRANSFERASE 4-RELATED"/>
    <property type="match status" value="1"/>
</dbReference>
<dbReference type="PRINTS" id="PR01543">
    <property type="entry name" value="ANATRNSFRASE"/>
</dbReference>
<keyword evidence="3" id="KW-0808">Transferase</keyword>
<dbReference type="Gene3D" id="2.40.128.150">
    <property type="entry name" value="Cysteine proteinases"/>
    <property type="match status" value="1"/>
</dbReference>
<dbReference type="EMBL" id="BJXR01000006">
    <property type="protein sequence ID" value="GEN05238.1"/>
    <property type="molecule type" value="Genomic_DNA"/>
</dbReference>
<comment type="similarity">
    <text evidence="1 2">Belongs to the arylamine N-acetyltransferase family.</text>
</comment>
<evidence type="ECO:0000313" key="4">
    <source>
        <dbReference type="EMBL" id="SET13934.1"/>
    </source>
</evidence>
<reference evidence="4 5" key="1">
    <citation type="submission" date="2016-10" db="EMBL/GenBank/DDBJ databases">
        <authorList>
            <person name="Varghese N."/>
            <person name="Submissions S."/>
        </authorList>
    </citation>
    <scope>NUCLEOTIDE SEQUENCE [LARGE SCALE GENOMIC DNA]</scope>
    <source>
        <strain evidence="4 5">DSM 16525</strain>
    </source>
</reference>
<reference evidence="3 6" key="2">
    <citation type="submission" date="2019-07" db="EMBL/GenBank/DDBJ databases">
        <title>Whole genome shotgun sequence of Myxococcus fulvus NBRC 100333.</title>
        <authorList>
            <person name="Hosoyama A."/>
            <person name="Uohara A."/>
            <person name="Ohji S."/>
            <person name="Ichikawa N."/>
        </authorList>
    </citation>
    <scope>NUCLEOTIDE SEQUENCE [LARGE SCALE GENOMIC DNA]</scope>
    <source>
        <strain evidence="3 6">NBRC 100333</strain>
    </source>
</reference>
<dbReference type="GO" id="GO:0016407">
    <property type="term" value="F:acetyltransferase activity"/>
    <property type="evidence" value="ECO:0007669"/>
    <property type="project" value="InterPro"/>
</dbReference>
<gene>
    <name evidence="3" type="ORF">MFU01_02750</name>
    <name evidence="4" type="ORF">SAMN05443572_1011217</name>
</gene>
<dbReference type="Gene3D" id="3.30.2140.10">
    <property type="entry name" value="Arylamine N-acetyltransferase"/>
    <property type="match status" value="1"/>
</dbReference>
<protein>
    <submittedName>
        <fullName evidence="3 4">Acetyltransferase</fullName>
    </submittedName>
</protein>
<evidence type="ECO:0000256" key="1">
    <source>
        <dbReference type="ARBA" id="ARBA00006547"/>
    </source>
</evidence>
<dbReference type="OrthoDB" id="7181050at2"/>
<evidence type="ECO:0000313" key="5">
    <source>
        <dbReference type="Proteomes" id="UP000183760"/>
    </source>
</evidence>
<dbReference type="InterPro" id="IPR038765">
    <property type="entry name" value="Papain-like_cys_pep_sf"/>
</dbReference>
<proteinExistence type="inferred from homology"/>
<accession>A0A511SVN4</accession>
<dbReference type="Proteomes" id="UP000321514">
    <property type="component" value="Unassembled WGS sequence"/>
</dbReference>
<keyword evidence="5" id="KW-1185">Reference proteome</keyword>
<evidence type="ECO:0000256" key="2">
    <source>
        <dbReference type="RuleBase" id="RU003452"/>
    </source>
</evidence>
<dbReference type="EMBL" id="FOIB01000001">
    <property type="protein sequence ID" value="SET13934.1"/>
    <property type="molecule type" value="Genomic_DNA"/>
</dbReference>
<evidence type="ECO:0000313" key="3">
    <source>
        <dbReference type="EMBL" id="GEN05238.1"/>
    </source>
</evidence>
<sequence>MFDSARYLERIGAPAHASLAELQRAHLESVPFENLDIHLGRPIQLDPDALFDKVVVRRRGGFCYELNGLFSRLLTARGLRVTPLSARVATEPRDGTFGPEFDHLTLQVEDREGTWLVDVGFGDSYLEPLRLDERGVQTRAGRDFRLEPEGDRLMLLRREDSGWLPQYSLSLVPRALGDFVGMCHHHQTSPQSIFTRGRLCTQATRDGRVTLKEGALVLTRGATREEHPVEGEDARARALAEHFGIRL</sequence>
<comment type="caution">
    <text evidence="3">The sequence shown here is derived from an EMBL/GenBank/DDBJ whole genome shotgun (WGS) entry which is preliminary data.</text>
</comment>
<dbReference type="Pfam" id="PF00797">
    <property type="entry name" value="Acetyltransf_2"/>
    <property type="match status" value="1"/>
</dbReference>
<dbReference type="SUPFAM" id="SSF54001">
    <property type="entry name" value="Cysteine proteinases"/>
    <property type="match status" value="1"/>
</dbReference>
<dbReference type="PANTHER" id="PTHR11786">
    <property type="entry name" value="N-HYDROXYARYLAMINE O-ACETYLTRANSFERASE"/>
    <property type="match status" value="1"/>
</dbReference>
<dbReference type="Proteomes" id="UP000183760">
    <property type="component" value="Unassembled WGS sequence"/>
</dbReference>
<dbReference type="AlphaFoldDB" id="A0A511SVN4"/>